<dbReference type="CDD" id="cd00156">
    <property type="entry name" value="REC"/>
    <property type="match status" value="1"/>
</dbReference>
<dbReference type="PANTHER" id="PTHR33121:SF71">
    <property type="entry name" value="OXYGEN SENSOR PROTEIN DOSP"/>
    <property type="match status" value="1"/>
</dbReference>
<feature type="domain" description="Response regulatory" evidence="2">
    <location>
        <begin position="4"/>
        <end position="123"/>
    </location>
</feature>
<dbReference type="Proteomes" id="UP001165678">
    <property type="component" value="Unassembled WGS sequence"/>
</dbReference>
<feature type="modified residue" description="4-aspartylphosphate" evidence="1">
    <location>
        <position position="53"/>
    </location>
</feature>
<feature type="domain" description="EAL" evidence="3">
    <location>
        <begin position="127"/>
        <end position="380"/>
    </location>
</feature>
<dbReference type="PROSITE" id="PS50110">
    <property type="entry name" value="RESPONSE_REGULATORY"/>
    <property type="match status" value="1"/>
</dbReference>
<dbReference type="EMBL" id="JAPIVE010000003">
    <property type="protein sequence ID" value="MCX2524781.1"/>
    <property type="molecule type" value="Genomic_DNA"/>
</dbReference>
<dbReference type="PANTHER" id="PTHR33121">
    <property type="entry name" value="CYCLIC DI-GMP PHOSPHODIESTERASE PDEF"/>
    <property type="match status" value="1"/>
</dbReference>
<dbReference type="InterPro" id="IPR050706">
    <property type="entry name" value="Cyclic-di-GMP_PDE-like"/>
</dbReference>
<dbReference type="RefSeq" id="WP_265896455.1">
    <property type="nucleotide sequence ID" value="NZ_JAPIVE010000003.1"/>
</dbReference>
<dbReference type="InterPro" id="IPR001633">
    <property type="entry name" value="EAL_dom"/>
</dbReference>
<protein>
    <submittedName>
        <fullName evidence="4">EAL domain-containing response regulator</fullName>
    </submittedName>
</protein>
<accession>A0AA42CV85</accession>
<dbReference type="PROSITE" id="PS50883">
    <property type="entry name" value="EAL"/>
    <property type="match status" value="1"/>
</dbReference>
<dbReference type="GO" id="GO:0000160">
    <property type="term" value="P:phosphorelay signal transduction system"/>
    <property type="evidence" value="ECO:0007669"/>
    <property type="project" value="InterPro"/>
</dbReference>
<evidence type="ECO:0000313" key="4">
    <source>
        <dbReference type="EMBL" id="MCX2524781.1"/>
    </source>
</evidence>
<dbReference type="Pfam" id="PF00563">
    <property type="entry name" value="EAL"/>
    <property type="match status" value="1"/>
</dbReference>
<dbReference type="InterPro" id="IPR011006">
    <property type="entry name" value="CheY-like_superfamily"/>
</dbReference>
<reference evidence="4" key="1">
    <citation type="submission" date="2022-11" db="EMBL/GenBank/DDBJ databases">
        <title>Larsenimonas rhizosphaerae sp. nov., isolated from a tidal mudflat.</title>
        <authorList>
            <person name="Lee S.D."/>
            <person name="Kim I.S."/>
        </authorList>
    </citation>
    <scope>NUCLEOTIDE SEQUENCE</scope>
    <source>
        <strain evidence="4">GH2-1</strain>
    </source>
</reference>
<evidence type="ECO:0000313" key="5">
    <source>
        <dbReference type="Proteomes" id="UP001165678"/>
    </source>
</evidence>
<dbReference type="CDD" id="cd01948">
    <property type="entry name" value="EAL"/>
    <property type="match status" value="1"/>
</dbReference>
<keyword evidence="5" id="KW-1185">Reference proteome</keyword>
<dbReference type="Gene3D" id="3.20.20.450">
    <property type="entry name" value="EAL domain"/>
    <property type="match status" value="1"/>
</dbReference>
<organism evidence="4 5">
    <name type="scientific">Larsenimonas rhizosphaerae</name>
    <dbReference type="NCBI Taxonomy" id="2944682"/>
    <lineage>
        <taxon>Bacteria</taxon>
        <taxon>Pseudomonadati</taxon>
        <taxon>Pseudomonadota</taxon>
        <taxon>Gammaproteobacteria</taxon>
        <taxon>Oceanospirillales</taxon>
        <taxon>Halomonadaceae</taxon>
        <taxon>Larsenimonas</taxon>
    </lineage>
</organism>
<evidence type="ECO:0000256" key="1">
    <source>
        <dbReference type="PROSITE-ProRule" id="PRU00169"/>
    </source>
</evidence>
<gene>
    <name evidence="4" type="ORF">OQ287_11075</name>
</gene>
<evidence type="ECO:0000259" key="2">
    <source>
        <dbReference type="PROSITE" id="PS50110"/>
    </source>
</evidence>
<dbReference type="InterPro" id="IPR001789">
    <property type="entry name" value="Sig_transdc_resp-reg_receiver"/>
</dbReference>
<proteinExistence type="predicted"/>
<dbReference type="GO" id="GO:0071111">
    <property type="term" value="F:cyclic-guanylate-specific phosphodiesterase activity"/>
    <property type="evidence" value="ECO:0007669"/>
    <property type="project" value="InterPro"/>
</dbReference>
<comment type="caution">
    <text evidence="4">The sequence shown here is derived from an EMBL/GenBank/DDBJ whole genome shotgun (WGS) entry which is preliminary data.</text>
</comment>
<sequence>MTLNALVIDDDDEIRLLFQHLLARRNYQVTTAAGLDELIRSAHTADIDLVILDLSLGDFSGLDVLGYLQEQRLDPAVLLLSVSDETIAEDTLKFGQAQGFRMLGFMPKPVLPETLDRLTAPLDTTQRAVTPADVDRGLDANEFELYYQPKVRLSDHQPTGVEALLRWHDPERGLIPPARFIALAERHHRIVPLTWMVLAQVWQQHATWRRRGWILDIAINIPAVFLQQKNVLEELDALAMRHGLPPEGLTLEITETSAFECLQYARHVLSGLRERGYSLSLDDFGTGYSSMTQLYRLPYDELKIDRSFVSLCDSEHEAEAITRSIVELGQRLNLHLVAEGIESLAQYQFLERAGCELGQGFYIARPMPLAAMEQWYVDHTSDQRLISERL</sequence>
<dbReference type="AlphaFoldDB" id="A0AA42CV85"/>
<dbReference type="SUPFAM" id="SSF141868">
    <property type="entry name" value="EAL domain-like"/>
    <property type="match status" value="1"/>
</dbReference>
<dbReference type="SMART" id="SM00448">
    <property type="entry name" value="REC"/>
    <property type="match status" value="1"/>
</dbReference>
<evidence type="ECO:0000259" key="3">
    <source>
        <dbReference type="PROSITE" id="PS50883"/>
    </source>
</evidence>
<dbReference type="SMART" id="SM00052">
    <property type="entry name" value="EAL"/>
    <property type="match status" value="1"/>
</dbReference>
<keyword evidence="1" id="KW-0597">Phosphoprotein</keyword>
<dbReference type="InterPro" id="IPR035919">
    <property type="entry name" value="EAL_sf"/>
</dbReference>
<dbReference type="Gene3D" id="3.40.50.2300">
    <property type="match status" value="1"/>
</dbReference>
<dbReference type="Pfam" id="PF00072">
    <property type="entry name" value="Response_reg"/>
    <property type="match status" value="1"/>
</dbReference>
<dbReference type="SUPFAM" id="SSF52172">
    <property type="entry name" value="CheY-like"/>
    <property type="match status" value="1"/>
</dbReference>
<name>A0AA42CV85_9GAMM</name>